<evidence type="ECO:0000256" key="2">
    <source>
        <dbReference type="ARBA" id="ARBA00022692"/>
    </source>
</evidence>
<feature type="transmembrane region" description="Helical" evidence="5">
    <location>
        <begin position="225"/>
        <end position="247"/>
    </location>
</feature>
<dbReference type="PANTHER" id="PTHR23291">
    <property type="entry name" value="BAX INHIBITOR-RELATED"/>
    <property type="match status" value="1"/>
</dbReference>
<comment type="subcellular location">
    <subcellularLocation>
        <location evidence="1">Membrane</location>
        <topology evidence="1">Multi-pass membrane protein</topology>
    </subcellularLocation>
</comment>
<keyword evidence="7" id="KW-1185">Reference proteome</keyword>
<feature type="transmembrane region" description="Helical" evidence="5">
    <location>
        <begin position="85"/>
        <end position="104"/>
    </location>
</feature>
<keyword evidence="3 5" id="KW-1133">Transmembrane helix</keyword>
<dbReference type="GO" id="GO:0016020">
    <property type="term" value="C:membrane"/>
    <property type="evidence" value="ECO:0007669"/>
    <property type="project" value="UniProtKB-SubCell"/>
</dbReference>
<sequence>MNHEQMASPLLFSDDDIETGGKEGQENIENDFAYRNNVQNASVKIRMAFIRKVYSLLSVQLLMTVIIGSIFCMVSPVKLYVSQNAWPVMVSFFLTFGILIALHFKRKEHPTNLILLACFTMVQAFTIGIVVSLYDVVLVIEALFITLAVVIALTAFTFQTKRDFSSMGAALFSLLCVLIIGGILQIFIQSSAMELLICVGGALLFSLFIIFDTQLIMKTLSPEEYILATINIYMDILNLFLYILRILEMARK</sequence>
<proteinExistence type="inferred from homology"/>
<dbReference type="Pfam" id="PF01027">
    <property type="entry name" value="Bax1-I"/>
    <property type="match status" value="1"/>
</dbReference>
<comment type="similarity">
    <text evidence="5">Belongs to the BI1 family.</text>
</comment>
<gene>
    <name evidence="6" type="ORF">TKK_006798</name>
</gene>
<dbReference type="InterPro" id="IPR006214">
    <property type="entry name" value="Bax_inhibitor_1-related"/>
</dbReference>
<name>A0ABD2X2K9_9HYME</name>
<feature type="transmembrane region" description="Helical" evidence="5">
    <location>
        <begin position="53"/>
        <end position="79"/>
    </location>
</feature>
<dbReference type="CDD" id="cd10429">
    <property type="entry name" value="GAAP_like"/>
    <property type="match status" value="1"/>
</dbReference>
<protein>
    <submittedName>
        <fullName evidence="6">Uncharacterized protein</fullName>
    </submittedName>
</protein>
<feature type="transmembrane region" description="Helical" evidence="5">
    <location>
        <begin position="170"/>
        <end position="188"/>
    </location>
</feature>
<keyword evidence="2 5" id="KW-0812">Transmembrane</keyword>
<reference evidence="6 7" key="1">
    <citation type="journal article" date="2024" name="bioRxiv">
        <title>A reference genome for Trichogramma kaykai: A tiny desert-dwelling parasitoid wasp with competing sex-ratio distorters.</title>
        <authorList>
            <person name="Culotta J."/>
            <person name="Lindsey A.R."/>
        </authorList>
    </citation>
    <scope>NUCLEOTIDE SEQUENCE [LARGE SCALE GENOMIC DNA]</scope>
    <source>
        <strain evidence="6 7">KSX58</strain>
    </source>
</reference>
<feature type="transmembrane region" description="Helical" evidence="5">
    <location>
        <begin position="137"/>
        <end position="158"/>
    </location>
</feature>
<dbReference type="AlphaFoldDB" id="A0ABD2X2K9"/>
<feature type="transmembrane region" description="Helical" evidence="5">
    <location>
        <begin position="194"/>
        <end position="213"/>
    </location>
</feature>
<keyword evidence="4 5" id="KW-0472">Membrane</keyword>
<evidence type="ECO:0000256" key="3">
    <source>
        <dbReference type="ARBA" id="ARBA00022989"/>
    </source>
</evidence>
<evidence type="ECO:0000256" key="4">
    <source>
        <dbReference type="ARBA" id="ARBA00023136"/>
    </source>
</evidence>
<evidence type="ECO:0000313" key="7">
    <source>
        <dbReference type="Proteomes" id="UP001627154"/>
    </source>
</evidence>
<evidence type="ECO:0000256" key="5">
    <source>
        <dbReference type="RuleBase" id="RU004379"/>
    </source>
</evidence>
<evidence type="ECO:0000256" key="1">
    <source>
        <dbReference type="ARBA" id="ARBA00004141"/>
    </source>
</evidence>
<dbReference type="EMBL" id="JBJJXI010000055">
    <property type="protein sequence ID" value="KAL3399519.1"/>
    <property type="molecule type" value="Genomic_DNA"/>
</dbReference>
<evidence type="ECO:0000313" key="6">
    <source>
        <dbReference type="EMBL" id="KAL3399519.1"/>
    </source>
</evidence>
<dbReference type="Proteomes" id="UP001627154">
    <property type="component" value="Unassembled WGS sequence"/>
</dbReference>
<dbReference type="PANTHER" id="PTHR23291:SF50">
    <property type="entry name" value="PROTEIN LIFEGUARD 4"/>
    <property type="match status" value="1"/>
</dbReference>
<comment type="caution">
    <text evidence="6">The sequence shown here is derived from an EMBL/GenBank/DDBJ whole genome shotgun (WGS) entry which is preliminary data.</text>
</comment>
<feature type="transmembrane region" description="Helical" evidence="5">
    <location>
        <begin position="113"/>
        <end position="131"/>
    </location>
</feature>
<accession>A0ABD2X2K9</accession>
<organism evidence="6 7">
    <name type="scientific">Trichogramma kaykai</name>
    <dbReference type="NCBI Taxonomy" id="54128"/>
    <lineage>
        <taxon>Eukaryota</taxon>
        <taxon>Metazoa</taxon>
        <taxon>Ecdysozoa</taxon>
        <taxon>Arthropoda</taxon>
        <taxon>Hexapoda</taxon>
        <taxon>Insecta</taxon>
        <taxon>Pterygota</taxon>
        <taxon>Neoptera</taxon>
        <taxon>Endopterygota</taxon>
        <taxon>Hymenoptera</taxon>
        <taxon>Apocrita</taxon>
        <taxon>Proctotrupomorpha</taxon>
        <taxon>Chalcidoidea</taxon>
        <taxon>Trichogrammatidae</taxon>
        <taxon>Trichogramma</taxon>
    </lineage>
</organism>